<accession>A0A9C7PTT4</accession>
<name>A0A9C7PTT4_9RHOD</name>
<reference evidence="2" key="1">
    <citation type="journal article" date="2022" name="Proc. Natl. Acad. Sci. U.S.A.">
        <title>Life cycle and functional genomics of the unicellular red alga Galdieria for elucidating algal and plant evolution and industrial use.</title>
        <authorList>
            <person name="Hirooka S."/>
            <person name="Itabashi T."/>
            <person name="Ichinose T.M."/>
            <person name="Onuma R."/>
            <person name="Fujiwara T."/>
            <person name="Yamashita S."/>
            <person name="Jong L.W."/>
            <person name="Tomita R."/>
            <person name="Iwane A.H."/>
            <person name="Miyagishima S.Y."/>
        </authorList>
    </citation>
    <scope>NUCLEOTIDE SEQUENCE</scope>
    <source>
        <strain evidence="2">NBRC 102759</strain>
    </source>
</reference>
<comment type="caution">
    <text evidence="2">The sequence shown here is derived from an EMBL/GenBank/DDBJ whole genome shotgun (WGS) entry which is preliminary data.</text>
</comment>
<feature type="region of interest" description="Disordered" evidence="1">
    <location>
        <begin position="79"/>
        <end position="102"/>
    </location>
</feature>
<dbReference type="Proteomes" id="UP001061958">
    <property type="component" value="Unassembled WGS sequence"/>
</dbReference>
<gene>
    <name evidence="2" type="ORF">GpartN1_g2424.t1</name>
</gene>
<sequence>MQTDQSPSECFASDLSNFPRYNEETFRNYRPRDSPSSTKHSFVIYLAVQDCEPFHYTVVNGDDSGLVLREIDKACCYKSKKRDRSETHKWSRGDKKTREQEN</sequence>
<protein>
    <submittedName>
        <fullName evidence="2">Uncharacterized protein</fullName>
    </submittedName>
</protein>
<proteinExistence type="predicted"/>
<evidence type="ECO:0000313" key="2">
    <source>
        <dbReference type="EMBL" id="GJQ10633.1"/>
    </source>
</evidence>
<dbReference type="AlphaFoldDB" id="A0A9C7PTT4"/>
<dbReference type="EMBL" id="BQMJ01000017">
    <property type="protein sequence ID" value="GJQ10633.1"/>
    <property type="molecule type" value="Genomic_DNA"/>
</dbReference>
<reference evidence="2" key="2">
    <citation type="submission" date="2022-01" db="EMBL/GenBank/DDBJ databases">
        <authorList>
            <person name="Hirooka S."/>
            <person name="Miyagishima S.Y."/>
        </authorList>
    </citation>
    <scope>NUCLEOTIDE SEQUENCE</scope>
    <source>
        <strain evidence="2">NBRC 102759</strain>
    </source>
</reference>
<feature type="compositionally biased region" description="Basic and acidic residues" evidence="1">
    <location>
        <begin position="83"/>
        <end position="102"/>
    </location>
</feature>
<evidence type="ECO:0000256" key="1">
    <source>
        <dbReference type="SAM" id="MobiDB-lite"/>
    </source>
</evidence>
<keyword evidence="3" id="KW-1185">Reference proteome</keyword>
<evidence type="ECO:0000313" key="3">
    <source>
        <dbReference type="Proteomes" id="UP001061958"/>
    </source>
</evidence>
<organism evidence="2 3">
    <name type="scientific">Galdieria partita</name>
    <dbReference type="NCBI Taxonomy" id="83374"/>
    <lineage>
        <taxon>Eukaryota</taxon>
        <taxon>Rhodophyta</taxon>
        <taxon>Bangiophyceae</taxon>
        <taxon>Galdieriales</taxon>
        <taxon>Galdieriaceae</taxon>
        <taxon>Galdieria</taxon>
    </lineage>
</organism>